<proteinExistence type="predicted"/>
<dbReference type="VEuPathDB" id="FungiDB:ASPWEDRAFT_31683"/>
<dbReference type="RefSeq" id="XP_040684673.1">
    <property type="nucleotide sequence ID" value="XM_040833568.1"/>
</dbReference>
<dbReference type="AlphaFoldDB" id="A0A1L9R7U8"/>
<protein>
    <submittedName>
        <fullName evidence="1">Uncharacterized protein</fullName>
    </submittedName>
</protein>
<keyword evidence="2" id="KW-1185">Reference proteome</keyword>
<sequence length="159" mass="17370">MLASGSGWAAGTGLGYRKFEIWGGLWSGSCGLWFNFSSGGWKGMGLGYPKMGGGTVVLLHRKRNSIQALVGWQGRAWVIGHLEEILIWGWQGRRTLGGGFDEFHFQALAGGREWAWVIGHLEEVLIYEFDFNPALAGGRDGPGFLSNIDRGRVLVGNND</sequence>
<evidence type="ECO:0000313" key="1">
    <source>
        <dbReference type="EMBL" id="OJJ30996.1"/>
    </source>
</evidence>
<dbReference type="Proteomes" id="UP000184383">
    <property type="component" value="Unassembled WGS sequence"/>
</dbReference>
<reference evidence="2" key="1">
    <citation type="journal article" date="2017" name="Genome Biol.">
        <title>Comparative genomics reveals high biological diversity and specific adaptations in the industrially and medically important fungal genus Aspergillus.</title>
        <authorList>
            <person name="de Vries R.P."/>
            <person name="Riley R."/>
            <person name="Wiebenga A."/>
            <person name="Aguilar-Osorio G."/>
            <person name="Amillis S."/>
            <person name="Uchima C.A."/>
            <person name="Anderluh G."/>
            <person name="Asadollahi M."/>
            <person name="Askin M."/>
            <person name="Barry K."/>
            <person name="Battaglia E."/>
            <person name="Bayram O."/>
            <person name="Benocci T."/>
            <person name="Braus-Stromeyer S.A."/>
            <person name="Caldana C."/>
            <person name="Canovas D."/>
            <person name="Cerqueira G.C."/>
            <person name="Chen F."/>
            <person name="Chen W."/>
            <person name="Choi C."/>
            <person name="Clum A."/>
            <person name="Dos Santos R.A."/>
            <person name="Damasio A.R."/>
            <person name="Diallinas G."/>
            <person name="Emri T."/>
            <person name="Fekete E."/>
            <person name="Flipphi M."/>
            <person name="Freyberg S."/>
            <person name="Gallo A."/>
            <person name="Gournas C."/>
            <person name="Habgood R."/>
            <person name="Hainaut M."/>
            <person name="Harispe M.L."/>
            <person name="Henrissat B."/>
            <person name="Hilden K.S."/>
            <person name="Hope R."/>
            <person name="Hossain A."/>
            <person name="Karabika E."/>
            <person name="Karaffa L."/>
            <person name="Karanyi Z."/>
            <person name="Krasevec N."/>
            <person name="Kuo A."/>
            <person name="Kusch H."/>
            <person name="LaButti K."/>
            <person name="Lagendijk E.L."/>
            <person name="Lapidus A."/>
            <person name="Levasseur A."/>
            <person name="Lindquist E."/>
            <person name="Lipzen A."/>
            <person name="Logrieco A.F."/>
            <person name="MacCabe A."/>
            <person name="Maekelae M.R."/>
            <person name="Malavazi I."/>
            <person name="Melin P."/>
            <person name="Meyer V."/>
            <person name="Mielnichuk N."/>
            <person name="Miskei M."/>
            <person name="Molnar A.P."/>
            <person name="Mule G."/>
            <person name="Ngan C.Y."/>
            <person name="Orejas M."/>
            <person name="Orosz E."/>
            <person name="Ouedraogo J.P."/>
            <person name="Overkamp K.M."/>
            <person name="Park H.-S."/>
            <person name="Perrone G."/>
            <person name="Piumi F."/>
            <person name="Punt P.J."/>
            <person name="Ram A.F."/>
            <person name="Ramon A."/>
            <person name="Rauscher S."/>
            <person name="Record E."/>
            <person name="Riano-Pachon D.M."/>
            <person name="Robert V."/>
            <person name="Roehrig J."/>
            <person name="Ruller R."/>
            <person name="Salamov A."/>
            <person name="Salih N.S."/>
            <person name="Samson R.A."/>
            <person name="Sandor E."/>
            <person name="Sanguinetti M."/>
            <person name="Schuetze T."/>
            <person name="Sepcic K."/>
            <person name="Shelest E."/>
            <person name="Sherlock G."/>
            <person name="Sophianopoulou V."/>
            <person name="Squina F.M."/>
            <person name="Sun H."/>
            <person name="Susca A."/>
            <person name="Todd R.B."/>
            <person name="Tsang A."/>
            <person name="Unkles S.E."/>
            <person name="van de Wiele N."/>
            <person name="van Rossen-Uffink D."/>
            <person name="Oliveira J.V."/>
            <person name="Vesth T.C."/>
            <person name="Visser J."/>
            <person name="Yu J.-H."/>
            <person name="Zhou M."/>
            <person name="Andersen M.R."/>
            <person name="Archer D.B."/>
            <person name="Baker S.E."/>
            <person name="Benoit I."/>
            <person name="Brakhage A.A."/>
            <person name="Braus G.H."/>
            <person name="Fischer R."/>
            <person name="Frisvad J.C."/>
            <person name="Goldman G.H."/>
            <person name="Houbraken J."/>
            <person name="Oakley B."/>
            <person name="Pocsi I."/>
            <person name="Scazzocchio C."/>
            <person name="Seiboth B."/>
            <person name="vanKuyk P.A."/>
            <person name="Wortman J."/>
            <person name="Dyer P.S."/>
            <person name="Grigoriev I.V."/>
        </authorList>
    </citation>
    <scope>NUCLEOTIDE SEQUENCE [LARGE SCALE GENOMIC DNA]</scope>
    <source>
        <strain evidence="2">DTO 134E9</strain>
    </source>
</reference>
<evidence type="ECO:0000313" key="2">
    <source>
        <dbReference type="Proteomes" id="UP000184383"/>
    </source>
</evidence>
<name>A0A1L9R7U8_ASPWE</name>
<accession>A0A1L9R7U8</accession>
<dbReference type="GeneID" id="63749416"/>
<organism evidence="1 2">
    <name type="scientific">Aspergillus wentii DTO 134E9</name>
    <dbReference type="NCBI Taxonomy" id="1073089"/>
    <lineage>
        <taxon>Eukaryota</taxon>
        <taxon>Fungi</taxon>
        <taxon>Dikarya</taxon>
        <taxon>Ascomycota</taxon>
        <taxon>Pezizomycotina</taxon>
        <taxon>Eurotiomycetes</taxon>
        <taxon>Eurotiomycetidae</taxon>
        <taxon>Eurotiales</taxon>
        <taxon>Aspergillaceae</taxon>
        <taxon>Aspergillus</taxon>
        <taxon>Aspergillus subgen. Cremei</taxon>
    </lineage>
</organism>
<dbReference type="EMBL" id="KV878216">
    <property type="protein sequence ID" value="OJJ30996.1"/>
    <property type="molecule type" value="Genomic_DNA"/>
</dbReference>
<gene>
    <name evidence="1" type="ORF">ASPWEDRAFT_31683</name>
</gene>